<dbReference type="PANTHER" id="PTHR39426:SF1">
    <property type="entry name" value="HOMOLOGY TO DEATH-ON-CURING PROTEIN OF PHAGE P1"/>
    <property type="match status" value="1"/>
</dbReference>
<evidence type="ECO:0000259" key="1">
    <source>
        <dbReference type="PROSITE" id="PS51459"/>
    </source>
</evidence>
<feature type="domain" description="Fido" evidence="1">
    <location>
        <begin position="9"/>
        <end position="126"/>
    </location>
</feature>
<proteinExistence type="predicted"/>
<dbReference type="PANTHER" id="PTHR39426">
    <property type="entry name" value="HOMOLOGY TO DEATH-ON-CURING PROTEIN OF PHAGE P1"/>
    <property type="match status" value="1"/>
</dbReference>
<reference evidence="2 3" key="1">
    <citation type="journal article" date="2019" name="Int. J. Syst. Evol. Microbiol.">
        <title>The Global Catalogue of Microorganisms (GCM) 10K type strain sequencing project: providing services to taxonomists for standard genome sequencing and annotation.</title>
        <authorList>
            <consortium name="The Broad Institute Genomics Platform"/>
            <consortium name="The Broad Institute Genome Sequencing Center for Infectious Disease"/>
            <person name="Wu L."/>
            <person name="Ma J."/>
        </authorList>
    </citation>
    <scope>NUCLEOTIDE SEQUENCE [LARGE SCALE GENOMIC DNA]</scope>
    <source>
        <strain evidence="2 3">JCM 13250</strain>
    </source>
</reference>
<evidence type="ECO:0000313" key="3">
    <source>
        <dbReference type="Proteomes" id="UP001500218"/>
    </source>
</evidence>
<name>A0ABN2MEM6_9ACTN</name>
<dbReference type="Pfam" id="PF02661">
    <property type="entry name" value="Fic"/>
    <property type="match status" value="1"/>
</dbReference>
<dbReference type="InterPro" id="IPR053737">
    <property type="entry name" value="Type_II_TA_Toxin"/>
</dbReference>
<dbReference type="PROSITE" id="PS51459">
    <property type="entry name" value="FIDO"/>
    <property type="match status" value="1"/>
</dbReference>
<gene>
    <name evidence="2" type="ORF">GCM10009682_50200</name>
</gene>
<dbReference type="Proteomes" id="UP001500218">
    <property type="component" value="Unassembled WGS sequence"/>
</dbReference>
<dbReference type="RefSeq" id="WP_344137296.1">
    <property type="nucleotide sequence ID" value="NZ_BAAALT010000206.1"/>
</dbReference>
<dbReference type="InterPro" id="IPR006440">
    <property type="entry name" value="Doc"/>
</dbReference>
<dbReference type="InterPro" id="IPR003812">
    <property type="entry name" value="Fido"/>
</dbReference>
<organism evidence="2 3">
    <name type="scientific">Luedemannella flava</name>
    <dbReference type="NCBI Taxonomy" id="349316"/>
    <lineage>
        <taxon>Bacteria</taxon>
        <taxon>Bacillati</taxon>
        <taxon>Actinomycetota</taxon>
        <taxon>Actinomycetes</taxon>
        <taxon>Micromonosporales</taxon>
        <taxon>Micromonosporaceae</taxon>
        <taxon>Luedemannella</taxon>
    </lineage>
</organism>
<comment type="caution">
    <text evidence="2">The sequence shown here is derived from an EMBL/GenBank/DDBJ whole genome shotgun (WGS) entry which is preliminary data.</text>
</comment>
<keyword evidence="3" id="KW-1185">Reference proteome</keyword>
<protein>
    <submittedName>
        <fullName evidence="2">Type II toxin-antitoxin system death-on-curing family toxin</fullName>
    </submittedName>
</protein>
<accession>A0ABN2MEM6</accession>
<sequence length="130" mass="13787">MTADPIDYLTAEDLIVLAEAVLGQKPVVRDAGLLASAAARPATVVFGDVAYPTLFGKAAALLFSVCQNHTLLDGNKRLAWAAAVTFLALNGHPVPDIDVDAAEAFVLSVADGTLTEVVQIEQRLRDLYPR</sequence>
<evidence type="ECO:0000313" key="2">
    <source>
        <dbReference type="EMBL" id="GAA1823854.1"/>
    </source>
</evidence>
<dbReference type="NCBIfam" id="TIGR01550">
    <property type="entry name" value="DOC_P1"/>
    <property type="match status" value="1"/>
</dbReference>
<dbReference type="Gene3D" id="1.20.120.1870">
    <property type="entry name" value="Fic/DOC protein, Fido domain"/>
    <property type="match status" value="1"/>
</dbReference>
<dbReference type="EMBL" id="BAAALT010000206">
    <property type="protein sequence ID" value="GAA1823854.1"/>
    <property type="molecule type" value="Genomic_DNA"/>
</dbReference>